<evidence type="ECO:0000256" key="2">
    <source>
        <dbReference type="SAM" id="SignalP"/>
    </source>
</evidence>
<organism evidence="3 4">
    <name type="scientific">Calocera cornea HHB12733</name>
    <dbReference type="NCBI Taxonomy" id="1353952"/>
    <lineage>
        <taxon>Eukaryota</taxon>
        <taxon>Fungi</taxon>
        <taxon>Dikarya</taxon>
        <taxon>Basidiomycota</taxon>
        <taxon>Agaricomycotina</taxon>
        <taxon>Dacrymycetes</taxon>
        <taxon>Dacrymycetales</taxon>
        <taxon>Dacrymycetaceae</taxon>
        <taxon>Calocera</taxon>
    </lineage>
</organism>
<name>A0A165CI30_9BASI</name>
<dbReference type="Proteomes" id="UP000076842">
    <property type="component" value="Unassembled WGS sequence"/>
</dbReference>
<evidence type="ECO:0000313" key="4">
    <source>
        <dbReference type="Proteomes" id="UP000076842"/>
    </source>
</evidence>
<gene>
    <name evidence="3" type="ORF">CALCODRAFT_488389</name>
</gene>
<dbReference type="EMBL" id="KV424141">
    <property type="protein sequence ID" value="KZT50839.1"/>
    <property type="molecule type" value="Genomic_DNA"/>
</dbReference>
<accession>A0A165CI30</accession>
<evidence type="ECO:0008006" key="5">
    <source>
        <dbReference type="Google" id="ProtNLM"/>
    </source>
</evidence>
<sequence length="257" mass="24797">MLLLLLVFALPLLAGALSLPPRQTTICPALCSSASDISLIQSAESCPSDSLACICSYAFGLSLGCLDCILVDEGITLGTLKEECAAVSSSAGAGTAPTSTPAEAGQGSITLPTLASAAQTAAPSSTAITCTSQCSSPSDQSDIQAILACALTDAACICRTSLTLSSACLGCFLSQQGLTETQYQTLCASQGGGAGGLPGPEGNSSSSGTTTGTGTGTGAGPAPSAPPAFGSGAARTGGGWLGFGAGALVLLMAAMLV</sequence>
<keyword evidence="2" id="KW-0732">Signal</keyword>
<keyword evidence="4" id="KW-1185">Reference proteome</keyword>
<evidence type="ECO:0000313" key="3">
    <source>
        <dbReference type="EMBL" id="KZT50839.1"/>
    </source>
</evidence>
<feature type="region of interest" description="Disordered" evidence="1">
    <location>
        <begin position="194"/>
        <end position="231"/>
    </location>
</feature>
<dbReference type="InParanoid" id="A0A165CI30"/>
<feature type="compositionally biased region" description="Low complexity" evidence="1">
    <location>
        <begin position="200"/>
        <end position="210"/>
    </location>
</feature>
<proteinExistence type="predicted"/>
<evidence type="ECO:0000256" key="1">
    <source>
        <dbReference type="SAM" id="MobiDB-lite"/>
    </source>
</evidence>
<dbReference type="AlphaFoldDB" id="A0A165CI30"/>
<reference evidence="3 4" key="1">
    <citation type="journal article" date="2016" name="Mol. Biol. Evol.">
        <title>Comparative Genomics of Early-Diverging Mushroom-Forming Fungi Provides Insights into the Origins of Lignocellulose Decay Capabilities.</title>
        <authorList>
            <person name="Nagy L.G."/>
            <person name="Riley R."/>
            <person name="Tritt A."/>
            <person name="Adam C."/>
            <person name="Daum C."/>
            <person name="Floudas D."/>
            <person name="Sun H."/>
            <person name="Yadav J.S."/>
            <person name="Pangilinan J."/>
            <person name="Larsson K.H."/>
            <person name="Matsuura K."/>
            <person name="Barry K."/>
            <person name="Labutti K."/>
            <person name="Kuo R."/>
            <person name="Ohm R.A."/>
            <person name="Bhattacharya S.S."/>
            <person name="Shirouzu T."/>
            <person name="Yoshinaga Y."/>
            <person name="Martin F.M."/>
            <person name="Grigoriev I.V."/>
            <person name="Hibbett D.S."/>
        </authorList>
    </citation>
    <scope>NUCLEOTIDE SEQUENCE [LARGE SCALE GENOMIC DNA]</scope>
    <source>
        <strain evidence="3 4">HHB12733</strain>
    </source>
</reference>
<feature type="chain" id="PRO_5007856039" description="Extracellular membrane protein CFEM domain-containing protein" evidence="2">
    <location>
        <begin position="19"/>
        <end position="257"/>
    </location>
</feature>
<feature type="signal peptide" evidence="2">
    <location>
        <begin position="1"/>
        <end position="18"/>
    </location>
</feature>
<protein>
    <recommendedName>
        <fullName evidence="5">Extracellular membrane protein CFEM domain-containing protein</fullName>
    </recommendedName>
</protein>
<dbReference type="OrthoDB" id="10592150at2759"/>